<evidence type="ECO:0000313" key="2">
    <source>
        <dbReference type="Proteomes" id="UP000031523"/>
    </source>
</evidence>
<sequence>MYFQRFLDDCYRPAHPRAETAWFGEDHFLFGHDWKLLSVRGIGDHRRARVRGKSRFPDWQ</sequence>
<dbReference type="AlphaFoldDB" id="A0A0B5ETM3"/>
<dbReference type="EMBL" id="CP010519">
    <property type="protein sequence ID" value="AJE81452.1"/>
    <property type="molecule type" value="Genomic_DNA"/>
</dbReference>
<gene>
    <name evidence="1" type="ORF">SLNWT_1076</name>
</gene>
<proteinExistence type="predicted"/>
<dbReference type="Proteomes" id="UP000031523">
    <property type="component" value="Chromosome"/>
</dbReference>
<name>A0A0B5ETM3_STRA4</name>
<evidence type="ECO:0000313" key="1">
    <source>
        <dbReference type="EMBL" id="AJE81452.1"/>
    </source>
</evidence>
<organism evidence="1 2">
    <name type="scientific">Streptomyces albus (strain ATCC 21838 / DSM 41398 / FERM P-419 / JCM 4703 / NBRC 107858)</name>
    <dbReference type="NCBI Taxonomy" id="1081613"/>
    <lineage>
        <taxon>Bacteria</taxon>
        <taxon>Bacillati</taxon>
        <taxon>Actinomycetota</taxon>
        <taxon>Actinomycetes</taxon>
        <taxon>Kitasatosporales</taxon>
        <taxon>Streptomycetaceae</taxon>
        <taxon>Streptomyces</taxon>
    </lineage>
</organism>
<reference evidence="1 2" key="1">
    <citation type="submission" date="2015-01" db="EMBL/GenBank/DDBJ databases">
        <title>Enhanced salinomycin production by adjusting the supply of polyketide extender units in Streptomyce albus DSM 41398.</title>
        <authorList>
            <person name="Lu C."/>
        </authorList>
    </citation>
    <scope>NUCLEOTIDE SEQUENCE [LARGE SCALE GENOMIC DNA]</scope>
    <source>
        <strain evidence="2">ATCC 21838 / DSM 41398 / FERM P-419 / JCM 4703 / NBRC 107858</strain>
    </source>
</reference>
<protein>
    <submittedName>
        <fullName evidence="1">Uncharacterized protein</fullName>
    </submittedName>
</protein>
<accession>A0A0B5ETM3</accession>
<dbReference type="KEGG" id="sals:SLNWT_1076"/>
<keyword evidence="2" id="KW-1185">Reference proteome</keyword>